<organism evidence="1 2">
    <name type="scientific">Rubellicoccus peritrichatus</name>
    <dbReference type="NCBI Taxonomy" id="3080537"/>
    <lineage>
        <taxon>Bacteria</taxon>
        <taxon>Pseudomonadati</taxon>
        <taxon>Verrucomicrobiota</taxon>
        <taxon>Opitutia</taxon>
        <taxon>Puniceicoccales</taxon>
        <taxon>Cerasicoccaceae</taxon>
        <taxon>Rubellicoccus</taxon>
    </lineage>
</organism>
<evidence type="ECO:0008006" key="3">
    <source>
        <dbReference type="Google" id="ProtNLM"/>
    </source>
</evidence>
<dbReference type="KEGG" id="puo:RZN69_04350"/>
<sequence>MKSFQTGIVFLFLAFSADLSARIWTSADGRTLDAELVSIEKGSVTVQRQSDLRKFTIPIQSLSEKDQKYLEEYSKNAKKLEEGIVALMAKYPSTIKKKVYKGHGKVSFRKESNAYKYYKDLEVNKPDIYDRYKRSFAHIDAVNIKSQLGNIRSRFERDLKLNEQRMKGSTQIALQAQLNVEWFEKSLEPYLKKWEMLAEEI</sequence>
<dbReference type="RefSeq" id="WP_317834828.1">
    <property type="nucleotide sequence ID" value="NZ_CP136920.1"/>
</dbReference>
<protein>
    <recommendedName>
        <fullName evidence="3">SLA1 homology domain-containing protein</fullName>
    </recommendedName>
</protein>
<evidence type="ECO:0000313" key="2">
    <source>
        <dbReference type="Proteomes" id="UP001304300"/>
    </source>
</evidence>
<dbReference type="AlphaFoldDB" id="A0AAQ3LD83"/>
<name>A0AAQ3LD83_9BACT</name>
<keyword evidence="2" id="KW-1185">Reference proteome</keyword>
<gene>
    <name evidence="1" type="ORF">RZN69_04350</name>
</gene>
<dbReference type="EMBL" id="CP136920">
    <property type="protein sequence ID" value="WOO42309.1"/>
    <property type="molecule type" value="Genomic_DNA"/>
</dbReference>
<dbReference type="Gene3D" id="2.30.30.700">
    <property type="entry name" value="SLA1 homology domain 1"/>
    <property type="match status" value="1"/>
</dbReference>
<reference evidence="1 2" key="1">
    <citation type="submission" date="2023-10" db="EMBL/GenBank/DDBJ databases">
        <title>Rubellicoccus peritrichatus gen. nov., sp. nov., isolated from an algae of coral reef tank.</title>
        <authorList>
            <person name="Luo J."/>
        </authorList>
    </citation>
    <scope>NUCLEOTIDE SEQUENCE [LARGE SCALE GENOMIC DNA]</scope>
    <source>
        <strain evidence="1 2">CR14</strain>
    </source>
</reference>
<dbReference type="Proteomes" id="UP001304300">
    <property type="component" value="Chromosome"/>
</dbReference>
<evidence type="ECO:0000313" key="1">
    <source>
        <dbReference type="EMBL" id="WOO42309.1"/>
    </source>
</evidence>
<accession>A0AAQ3LD83</accession>
<proteinExistence type="predicted"/>